<feature type="transmembrane region" description="Helical" evidence="1">
    <location>
        <begin position="7"/>
        <end position="26"/>
    </location>
</feature>
<dbReference type="AlphaFoldDB" id="A0A212L8K7"/>
<name>A0A212L8K7_9BACT</name>
<evidence type="ECO:0000313" key="2">
    <source>
        <dbReference type="EMBL" id="SCM73669.1"/>
    </source>
</evidence>
<reference evidence="2" key="1">
    <citation type="submission" date="2016-08" db="EMBL/GenBank/DDBJ databases">
        <authorList>
            <person name="Seilhamer J.J."/>
        </authorList>
    </citation>
    <scope>NUCLEOTIDE SEQUENCE</scope>
    <source>
        <strain evidence="2">86-1</strain>
    </source>
</reference>
<proteinExistence type="predicted"/>
<protein>
    <submittedName>
        <fullName evidence="2">Uncharacterized protein</fullName>
    </submittedName>
</protein>
<keyword evidence="1" id="KW-0472">Membrane</keyword>
<dbReference type="EMBL" id="FMJC01000002">
    <property type="protein sequence ID" value="SCM73669.1"/>
    <property type="molecule type" value="Genomic_DNA"/>
</dbReference>
<sequence>MAFILRYAGLTVFCGGLTPALFGIVLKHMAVPCQSAWRAVLTGNEAVFRMQHTRKMVSSA</sequence>
<gene>
    <name evidence="2" type="ORF">KL86DES1_21450</name>
</gene>
<keyword evidence="1" id="KW-1133">Transmembrane helix</keyword>
<organism evidence="2">
    <name type="scientific">uncultured Desulfovibrio sp</name>
    <dbReference type="NCBI Taxonomy" id="167968"/>
    <lineage>
        <taxon>Bacteria</taxon>
        <taxon>Pseudomonadati</taxon>
        <taxon>Thermodesulfobacteriota</taxon>
        <taxon>Desulfovibrionia</taxon>
        <taxon>Desulfovibrionales</taxon>
        <taxon>Desulfovibrionaceae</taxon>
        <taxon>Desulfovibrio</taxon>
        <taxon>environmental samples</taxon>
    </lineage>
</organism>
<keyword evidence="1" id="KW-0812">Transmembrane</keyword>
<evidence type="ECO:0000256" key="1">
    <source>
        <dbReference type="SAM" id="Phobius"/>
    </source>
</evidence>
<accession>A0A212L8K7</accession>